<dbReference type="InParanoid" id="W4KNJ9"/>
<dbReference type="PANTHER" id="PTHR34117:SF1">
    <property type="entry name" value="STYLE CELL-CYCLE INHIBITOR 1"/>
    <property type="match status" value="1"/>
</dbReference>
<dbReference type="OrthoDB" id="2139939at2759"/>
<sequence>SRSQSQDRSESPEIRLPGGAAPISESDYFLKSAEFRVWLKDAKHKYFDELSGERARKYFRKFVKEWNRGKLERALYSGVDPSSPTAYSHTKYKWSFASKSSKADSQALEAARAEVGAATYGGGRVSSSSGPSGSGRVQGPTLPSPADLIIARETADEFRAAEREYKRKRDRAEAKDRVEDAVGPREVGRERLMEKKREKREGDRMFRERAEDGLEADEGTLMGGGDSFKEQIARRDAARKRFEEKRGGPREEKIAAVRERTTAIREKDKATMDMFMQMAKAKYG</sequence>
<dbReference type="Proteomes" id="UP000030671">
    <property type="component" value="Unassembled WGS sequence"/>
</dbReference>
<name>W4KNJ9_HETIT</name>
<protein>
    <submittedName>
        <fullName evidence="2">Uncharacterized protein</fullName>
    </submittedName>
</protein>
<feature type="region of interest" description="Disordered" evidence="1">
    <location>
        <begin position="163"/>
        <end position="265"/>
    </location>
</feature>
<feature type="non-terminal residue" evidence="2">
    <location>
        <position position="1"/>
    </location>
</feature>
<feature type="region of interest" description="Disordered" evidence="1">
    <location>
        <begin position="1"/>
        <end position="22"/>
    </location>
</feature>
<dbReference type="AlphaFoldDB" id="W4KNJ9"/>
<dbReference type="STRING" id="747525.W4KNJ9"/>
<feature type="compositionally biased region" description="Low complexity" evidence="1">
    <location>
        <begin position="125"/>
        <end position="140"/>
    </location>
</feature>
<feature type="compositionally biased region" description="Basic and acidic residues" evidence="1">
    <location>
        <begin position="227"/>
        <end position="265"/>
    </location>
</feature>
<gene>
    <name evidence="2" type="ORF">HETIRDRAFT_240818</name>
</gene>
<organism evidence="2 3">
    <name type="scientific">Heterobasidion irregulare (strain TC 32-1)</name>
    <dbReference type="NCBI Taxonomy" id="747525"/>
    <lineage>
        <taxon>Eukaryota</taxon>
        <taxon>Fungi</taxon>
        <taxon>Dikarya</taxon>
        <taxon>Basidiomycota</taxon>
        <taxon>Agaricomycotina</taxon>
        <taxon>Agaricomycetes</taxon>
        <taxon>Russulales</taxon>
        <taxon>Bondarzewiaceae</taxon>
        <taxon>Heterobasidion</taxon>
        <taxon>Heterobasidion annosum species complex</taxon>
    </lineage>
</organism>
<dbReference type="GeneID" id="20668872"/>
<dbReference type="InterPro" id="IPR044688">
    <property type="entry name" value="SCI-1-like"/>
</dbReference>
<evidence type="ECO:0000313" key="2">
    <source>
        <dbReference type="EMBL" id="ETW86631.1"/>
    </source>
</evidence>
<dbReference type="KEGG" id="hir:HETIRDRAFT_240818"/>
<feature type="non-terminal residue" evidence="2">
    <location>
        <position position="284"/>
    </location>
</feature>
<dbReference type="PANTHER" id="PTHR34117">
    <property type="entry name" value="STYLE CELL-CYCLE INHIBITOR 1"/>
    <property type="match status" value="1"/>
</dbReference>
<evidence type="ECO:0000313" key="3">
    <source>
        <dbReference type="Proteomes" id="UP000030671"/>
    </source>
</evidence>
<accession>W4KNJ9</accession>
<dbReference type="eggNOG" id="ENOG502S2GY">
    <property type="taxonomic scope" value="Eukaryota"/>
</dbReference>
<keyword evidence="3" id="KW-1185">Reference proteome</keyword>
<evidence type="ECO:0000256" key="1">
    <source>
        <dbReference type="SAM" id="MobiDB-lite"/>
    </source>
</evidence>
<dbReference type="RefSeq" id="XP_009540634.1">
    <property type="nucleotide sequence ID" value="XM_009542339.2"/>
</dbReference>
<feature type="region of interest" description="Disordered" evidence="1">
    <location>
        <begin position="120"/>
        <end position="147"/>
    </location>
</feature>
<reference evidence="2 3" key="1">
    <citation type="journal article" date="2012" name="New Phytol.">
        <title>Insight into trade-off between wood decay and parasitism from the genome of a fungal forest pathogen.</title>
        <authorList>
            <person name="Olson A."/>
            <person name="Aerts A."/>
            <person name="Asiegbu F."/>
            <person name="Belbahri L."/>
            <person name="Bouzid O."/>
            <person name="Broberg A."/>
            <person name="Canback B."/>
            <person name="Coutinho P.M."/>
            <person name="Cullen D."/>
            <person name="Dalman K."/>
            <person name="Deflorio G."/>
            <person name="van Diepen L.T."/>
            <person name="Dunand C."/>
            <person name="Duplessis S."/>
            <person name="Durling M."/>
            <person name="Gonthier P."/>
            <person name="Grimwood J."/>
            <person name="Fossdal C.G."/>
            <person name="Hansson D."/>
            <person name="Henrissat B."/>
            <person name="Hietala A."/>
            <person name="Himmelstrand K."/>
            <person name="Hoffmeister D."/>
            <person name="Hogberg N."/>
            <person name="James T.Y."/>
            <person name="Karlsson M."/>
            <person name="Kohler A."/>
            <person name="Kues U."/>
            <person name="Lee Y.H."/>
            <person name="Lin Y.C."/>
            <person name="Lind M."/>
            <person name="Lindquist E."/>
            <person name="Lombard V."/>
            <person name="Lucas S."/>
            <person name="Lunden K."/>
            <person name="Morin E."/>
            <person name="Murat C."/>
            <person name="Park J."/>
            <person name="Raffaello T."/>
            <person name="Rouze P."/>
            <person name="Salamov A."/>
            <person name="Schmutz J."/>
            <person name="Solheim H."/>
            <person name="Stahlberg J."/>
            <person name="Velez H."/>
            <person name="de Vries R.P."/>
            <person name="Wiebenga A."/>
            <person name="Woodward S."/>
            <person name="Yakovlev I."/>
            <person name="Garbelotto M."/>
            <person name="Martin F."/>
            <person name="Grigoriev I.V."/>
            <person name="Stenlid J."/>
        </authorList>
    </citation>
    <scope>NUCLEOTIDE SEQUENCE [LARGE SCALE GENOMIC DNA]</scope>
    <source>
        <strain evidence="2 3">TC 32-1</strain>
    </source>
</reference>
<proteinExistence type="predicted"/>
<dbReference type="HOGENOM" id="CLU_061245_1_0_1"/>
<feature type="compositionally biased region" description="Basic and acidic residues" evidence="1">
    <location>
        <begin position="163"/>
        <end position="212"/>
    </location>
</feature>
<dbReference type="EMBL" id="KI925454">
    <property type="protein sequence ID" value="ETW86631.1"/>
    <property type="molecule type" value="Genomic_DNA"/>
</dbReference>
<feature type="compositionally biased region" description="Basic and acidic residues" evidence="1">
    <location>
        <begin position="1"/>
        <end position="13"/>
    </location>
</feature>